<dbReference type="Gene3D" id="3.40.50.300">
    <property type="entry name" value="P-loop containing nucleotide triphosphate hydrolases"/>
    <property type="match status" value="1"/>
</dbReference>
<keyword evidence="3" id="KW-1185">Reference proteome</keyword>
<gene>
    <name evidence="2" type="ORF">AVT10_00340</name>
</gene>
<accession>A0ABR5YFT6</accession>
<sequence>MTIVIRKIAFSGPGIVSELDFADGLNLVYGASNTGKSFATKAIDYMLGGSRLLPDISERRPYERVWLGLSTPDGDEMLSRALAGGNFAVRPGLAVPQDGADDVRVLGAKHDHTDDANLSQFLLGQVGLRGKRIAVDANGKKRSLSFRDISRFCIVDETTIQSEGSPIQTGSPVTQTAERSAFKLLLTGIDDSAIVEVVDSRTFKSSTSAQIEMLDDMLAAVDAEIENGFADADELKEQNDRLEATFVAAQADLDAAQGSIRDLLERKRRLGLEVSMATARLDDIDLSLERFAQLDSVYVSDIQRLEALDEAGFLLTLGGGRDCPLCGAAPDSQHHHEEVGDVERVRAAAAAEAAKIVRQRADLASTMAQLVTDRLRLVDHLPTVRESLQDTEAQLERLTPGATEARRAMSEIMEVRDQVRRGLALLDQRKSLLERRAEIAARKPAGKADRPRIGVDGPTVHEFAQVVSQVLSAWNFPGDRHVSFDEASYDLRIDGKLRGHNGKGVRAITHAAFKVALLVFCKERGLPHPGFLVLDTPLLTYRDPIGDDALTEDERALVASSLKQHFFSHLASLKEMGQFIVVENVDPPAGLEAGAKVIVFRGGSSGRAGLL</sequence>
<protein>
    <recommendedName>
        <fullName evidence="4">Rad50/SbcC-type AAA domain-containing protein</fullName>
    </recommendedName>
</protein>
<name>A0ABR5YFT6_9SPHN</name>
<dbReference type="InterPro" id="IPR027417">
    <property type="entry name" value="P-loop_NTPase"/>
</dbReference>
<feature type="coiled-coil region" evidence="1">
    <location>
        <begin position="225"/>
        <end position="252"/>
    </location>
</feature>
<organism evidence="2 3">
    <name type="scientific">Sphingomonas hankookensis</name>
    <dbReference type="NCBI Taxonomy" id="563996"/>
    <lineage>
        <taxon>Bacteria</taxon>
        <taxon>Pseudomonadati</taxon>
        <taxon>Pseudomonadota</taxon>
        <taxon>Alphaproteobacteria</taxon>
        <taxon>Sphingomonadales</taxon>
        <taxon>Sphingomonadaceae</taxon>
        <taxon>Sphingomonas</taxon>
    </lineage>
</organism>
<dbReference type="RefSeq" id="WP_066686802.1">
    <property type="nucleotide sequence ID" value="NZ_CP117025.1"/>
</dbReference>
<reference evidence="3" key="1">
    <citation type="submission" date="2016-01" db="EMBL/GenBank/DDBJ databases">
        <title>Draft genome of Chromobacterium sp. F49.</title>
        <authorList>
            <person name="Hong K.W."/>
        </authorList>
    </citation>
    <scope>NUCLEOTIDE SEQUENCE [LARGE SCALE GENOMIC DNA]</scope>
    <source>
        <strain evidence="3">CN3</strain>
    </source>
</reference>
<keyword evidence="1" id="KW-0175">Coiled coil</keyword>
<evidence type="ECO:0000313" key="3">
    <source>
        <dbReference type="Proteomes" id="UP000076609"/>
    </source>
</evidence>
<evidence type="ECO:0000256" key="1">
    <source>
        <dbReference type="SAM" id="Coils"/>
    </source>
</evidence>
<evidence type="ECO:0008006" key="4">
    <source>
        <dbReference type="Google" id="ProtNLM"/>
    </source>
</evidence>
<comment type="caution">
    <text evidence="2">The sequence shown here is derived from an EMBL/GenBank/DDBJ whole genome shotgun (WGS) entry which is preliminary data.</text>
</comment>
<dbReference type="EMBL" id="LQQO01000001">
    <property type="protein sequence ID" value="KZE18542.1"/>
    <property type="molecule type" value="Genomic_DNA"/>
</dbReference>
<evidence type="ECO:0000313" key="2">
    <source>
        <dbReference type="EMBL" id="KZE18542.1"/>
    </source>
</evidence>
<proteinExistence type="predicted"/>
<dbReference type="Proteomes" id="UP000076609">
    <property type="component" value="Unassembled WGS sequence"/>
</dbReference>